<evidence type="ECO:0000313" key="3">
    <source>
        <dbReference type="EMBL" id="MBA2175421.1"/>
    </source>
</evidence>
<keyword evidence="1" id="KW-0175">Coiled coil</keyword>
<evidence type="ECO:0000256" key="1">
    <source>
        <dbReference type="SAM" id="Coils"/>
    </source>
</evidence>
<dbReference type="Gene3D" id="1.10.287.1490">
    <property type="match status" value="1"/>
</dbReference>
<keyword evidence="2" id="KW-0472">Membrane</keyword>
<comment type="caution">
    <text evidence="3">The sequence shown here is derived from an EMBL/GenBank/DDBJ whole genome shotgun (WGS) entry which is preliminary data.</text>
</comment>
<sequence>MKEKGRSPFFKSKWFWLNAGICVVVFAVAFFLGSSRMNALLDGELLKYDELVVMAEDKDKEILEKESSVKSLQGEIDGMNEEKGQLNEQIQSKQKDLEEVMALIDSKDQLSEEIAGLEEQRNTNQGELTKLTEQLTVKEKELASVTGKIIELKDKPKVLPAGFFTVGQDIPASRYKVTPNGSGNFFVNDGMKVNVIIGQDDSFYLSEYVFYAEEGDLIELTTPATFQPVQ</sequence>
<dbReference type="EMBL" id="JACEFG010000002">
    <property type="protein sequence ID" value="MBA2175421.1"/>
    <property type="molecule type" value="Genomic_DNA"/>
</dbReference>
<feature type="transmembrane region" description="Helical" evidence="2">
    <location>
        <begin position="14"/>
        <end position="32"/>
    </location>
</feature>
<organism evidence="3 4">
    <name type="scientific">Halobacillus locisalis</name>
    <dbReference type="NCBI Taxonomy" id="220753"/>
    <lineage>
        <taxon>Bacteria</taxon>
        <taxon>Bacillati</taxon>
        <taxon>Bacillota</taxon>
        <taxon>Bacilli</taxon>
        <taxon>Bacillales</taxon>
        <taxon>Bacillaceae</taxon>
        <taxon>Halobacillus</taxon>
    </lineage>
</organism>
<keyword evidence="2" id="KW-1133">Transmembrane helix</keyword>
<reference evidence="3 4" key="1">
    <citation type="journal article" date="2004" name="Extremophiles">
        <title>Halobacillus locisalis sp. nov., a halophilic bacterium isolated from a marine solar saltern of the Yellow Sea in Korea.</title>
        <authorList>
            <person name="Yoon J.H."/>
            <person name="Kang K.H."/>
            <person name="Oh T.K."/>
            <person name="Park Y.H."/>
        </authorList>
    </citation>
    <scope>NUCLEOTIDE SEQUENCE [LARGE SCALE GENOMIC DNA]</scope>
    <source>
        <strain evidence="3 4">KCTC 3788</strain>
    </source>
</reference>
<dbReference type="RefSeq" id="WP_181472434.1">
    <property type="nucleotide sequence ID" value="NZ_JACEFG010000002.1"/>
</dbReference>
<evidence type="ECO:0000256" key="2">
    <source>
        <dbReference type="SAM" id="Phobius"/>
    </source>
</evidence>
<accession>A0A838CU22</accession>
<dbReference type="Proteomes" id="UP000571017">
    <property type="component" value="Unassembled WGS sequence"/>
</dbReference>
<proteinExistence type="predicted"/>
<keyword evidence="2" id="KW-0812">Transmembrane</keyword>
<evidence type="ECO:0000313" key="4">
    <source>
        <dbReference type="Proteomes" id="UP000571017"/>
    </source>
</evidence>
<feature type="coiled-coil region" evidence="1">
    <location>
        <begin position="62"/>
        <end position="134"/>
    </location>
</feature>
<name>A0A838CU22_9BACI</name>
<dbReference type="AlphaFoldDB" id="A0A838CU22"/>
<gene>
    <name evidence="3" type="ORF">H0266_10995</name>
</gene>
<keyword evidence="4" id="KW-1185">Reference proteome</keyword>
<protein>
    <submittedName>
        <fullName evidence="3">Uncharacterized protein</fullName>
    </submittedName>
</protein>